<organism evidence="1 2">
    <name type="scientific">Strongyloides venezuelensis</name>
    <name type="common">Threadworm</name>
    <dbReference type="NCBI Taxonomy" id="75913"/>
    <lineage>
        <taxon>Eukaryota</taxon>
        <taxon>Metazoa</taxon>
        <taxon>Ecdysozoa</taxon>
        <taxon>Nematoda</taxon>
        <taxon>Chromadorea</taxon>
        <taxon>Rhabditida</taxon>
        <taxon>Tylenchina</taxon>
        <taxon>Panagrolaimomorpha</taxon>
        <taxon>Strongyloidoidea</taxon>
        <taxon>Strongyloididae</taxon>
        <taxon>Strongyloides</taxon>
    </lineage>
</organism>
<name>A0A0K0ETZ6_STRVS</name>
<evidence type="ECO:0000313" key="2">
    <source>
        <dbReference type="WBParaSite" id="SVE_0000881350.1"/>
    </source>
</evidence>
<keyword evidence="1" id="KW-1185">Reference proteome</keyword>
<protein>
    <submittedName>
        <fullName evidence="2">Ovule protein</fullName>
    </submittedName>
</protein>
<dbReference type="WBParaSite" id="SVE_0000881350.1">
    <property type="protein sequence ID" value="SVE_0000881350.1"/>
    <property type="gene ID" value="SVE_0000881350"/>
</dbReference>
<sequence length="51" mass="6489">LVQLKHLKFYYYYHHYRSTQIFNYPLKSSHLTVFKYFNFIIDLYKYIVALF</sequence>
<reference evidence="1" key="1">
    <citation type="submission" date="2014-07" db="EMBL/GenBank/DDBJ databases">
        <authorList>
            <person name="Martin A.A"/>
            <person name="De Silva N."/>
        </authorList>
    </citation>
    <scope>NUCLEOTIDE SEQUENCE</scope>
</reference>
<dbReference type="Proteomes" id="UP000035680">
    <property type="component" value="Unassembled WGS sequence"/>
</dbReference>
<proteinExistence type="predicted"/>
<reference evidence="2" key="2">
    <citation type="submission" date="2015-08" db="UniProtKB">
        <authorList>
            <consortium name="WormBaseParasite"/>
        </authorList>
    </citation>
    <scope>IDENTIFICATION</scope>
</reference>
<evidence type="ECO:0000313" key="1">
    <source>
        <dbReference type="Proteomes" id="UP000035680"/>
    </source>
</evidence>
<accession>A0A0K0ETZ6</accession>
<dbReference type="AlphaFoldDB" id="A0A0K0ETZ6"/>